<dbReference type="EMBL" id="FXXC01000001">
    <property type="protein sequence ID" value="SMR90928.1"/>
    <property type="molecule type" value="Genomic_DNA"/>
</dbReference>
<dbReference type="PANTHER" id="PTHR35902:SF3">
    <property type="entry name" value="NPCBM-ASSOCIATED, NEW3 DOMAIN OF ALPHA-GALACTOSIDASE"/>
    <property type="match status" value="1"/>
</dbReference>
<accession>A0ABY1S5I7</accession>
<comment type="caution">
    <text evidence="1">The sequence shown here is derived from an EMBL/GenBank/DDBJ whole genome shotgun (WGS) entry which is preliminary data.</text>
</comment>
<proteinExistence type="predicted"/>
<protein>
    <recommendedName>
        <fullName evidence="3">CARDB domain-containing protein</fullName>
    </recommendedName>
</protein>
<sequence>MRKKIITFALAIVFTLVVVLSFKPKTFADQNSLIIQKVWTEPSRVVPGTKFALNFELFNNSEKSLYDITIKLLSIEGRQTLSGFSPIGTTNEIYLKKLQKGEKKRLSLNMIADVELKTGVYNLVLSVSFKEDKVLITSTKIVGVVVGYNPQLLVQTLKFDQTTGKLNLKIVNIGKCTLENVLIEAFADSKTSSFVGTLENGDDYQESIVVEAKKQKNVKVVISYNDQFNKKFTITKILKAPSTQPKSSSKTKNKGSLLKSFLGLGD</sequence>
<dbReference type="PANTHER" id="PTHR35902">
    <property type="entry name" value="S-LAYER DOMAIN-LIKE PROTEIN-RELATED"/>
    <property type="match status" value="1"/>
</dbReference>
<evidence type="ECO:0000313" key="1">
    <source>
        <dbReference type="EMBL" id="SMR90928.1"/>
    </source>
</evidence>
<dbReference type="RefSeq" id="WP_015906747.1">
    <property type="nucleotide sequence ID" value="NZ_FUZJ01000001.1"/>
</dbReference>
<organism evidence="1 2">
    <name type="scientific">Caldicellulosiruptor bescii</name>
    <name type="common">Anaerocellum thermophilum</name>
    <dbReference type="NCBI Taxonomy" id="31899"/>
    <lineage>
        <taxon>Bacteria</taxon>
        <taxon>Bacillati</taxon>
        <taxon>Bacillota</taxon>
        <taxon>Bacillota incertae sedis</taxon>
        <taxon>Caldicellulosiruptorales</taxon>
        <taxon>Caldicellulosiruptoraceae</taxon>
        <taxon>Caldicellulosiruptor</taxon>
    </lineage>
</organism>
<name>A0ABY1S5I7_CALBS</name>
<dbReference type="GeneID" id="31771484"/>
<keyword evidence="2" id="KW-1185">Reference proteome</keyword>
<evidence type="ECO:0008006" key="3">
    <source>
        <dbReference type="Google" id="ProtNLM"/>
    </source>
</evidence>
<evidence type="ECO:0000313" key="2">
    <source>
        <dbReference type="Proteomes" id="UP000196803"/>
    </source>
</evidence>
<dbReference type="Proteomes" id="UP000196803">
    <property type="component" value="Unassembled WGS sequence"/>
</dbReference>
<reference evidence="1 2" key="1">
    <citation type="submission" date="2017-05" db="EMBL/GenBank/DDBJ databases">
        <authorList>
            <person name="Varghese N."/>
            <person name="Submissions S."/>
        </authorList>
    </citation>
    <scope>NUCLEOTIDE SEQUENCE [LARGE SCALE GENOMIC DNA]</scope>
    <source>
        <strain evidence="1 2">MACB1020</strain>
    </source>
</reference>
<gene>
    <name evidence="1" type="ORF">SAMN05216240_0148</name>
</gene>